<dbReference type="RefSeq" id="WP_229838862.1">
    <property type="nucleotide sequence ID" value="NZ_BNAL01000005.1"/>
</dbReference>
<accession>A0ABQ3JZF8</accession>
<dbReference type="PANTHER" id="PTHR47506:SF7">
    <property type="entry name" value="TRANSCRIPTIONAL REGULATORY PROTEIN"/>
    <property type="match status" value="1"/>
</dbReference>
<dbReference type="Proteomes" id="UP000632154">
    <property type="component" value="Unassembled WGS sequence"/>
</dbReference>
<keyword evidence="7" id="KW-1185">Reference proteome</keyword>
<dbReference type="Pfam" id="PF21993">
    <property type="entry name" value="TetR_C_13_2"/>
    <property type="match status" value="1"/>
</dbReference>
<feature type="domain" description="HTH tetR-type" evidence="5">
    <location>
        <begin position="14"/>
        <end position="74"/>
    </location>
</feature>
<name>A0ABQ3JZF8_9DEIO</name>
<dbReference type="PANTHER" id="PTHR47506">
    <property type="entry name" value="TRANSCRIPTIONAL REGULATORY PROTEIN"/>
    <property type="match status" value="1"/>
</dbReference>
<dbReference type="Gene3D" id="1.10.357.10">
    <property type="entry name" value="Tetracycline Repressor, domain 2"/>
    <property type="match status" value="1"/>
</dbReference>
<feature type="DNA-binding region" description="H-T-H motif" evidence="4">
    <location>
        <begin position="37"/>
        <end position="56"/>
    </location>
</feature>
<keyword evidence="3" id="KW-0804">Transcription</keyword>
<organism evidence="6 7">
    <name type="scientific">Deinococcus piscis</name>
    <dbReference type="NCBI Taxonomy" id="394230"/>
    <lineage>
        <taxon>Bacteria</taxon>
        <taxon>Thermotogati</taxon>
        <taxon>Deinococcota</taxon>
        <taxon>Deinococci</taxon>
        <taxon>Deinococcales</taxon>
        <taxon>Deinococcaceae</taxon>
        <taxon>Deinococcus</taxon>
    </lineage>
</organism>
<reference evidence="7" key="1">
    <citation type="journal article" date="2019" name="Int. J. Syst. Evol. Microbiol.">
        <title>The Global Catalogue of Microorganisms (GCM) 10K type strain sequencing project: providing services to taxonomists for standard genome sequencing and annotation.</title>
        <authorList>
            <consortium name="The Broad Institute Genomics Platform"/>
            <consortium name="The Broad Institute Genome Sequencing Center for Infectious Disease"/>
            <person name="Wu L."/>
            <person name="Ma J."/>
        </authorList>
    </citation>
    <scope>NUCLEOTIDE SEQUENCE [LARGE SCALE GENOMIC DNA]</scope>
    <source>
        <strain evidence="7">CGMCC 1.18439</strain>
    </source>
</reference>
<gene>
    <name evidence="6" type="ORF">GCM10017783_06330</name>
</gene>
<proteinExistence type="predicted"/>
<evidence type="ECO:0000256" key="1">
    <source>
        <dbReference type="ARBA" id="ARBA00023015"/>
    </source>
</evidence>
<dbReference type="Pfam" id="PF00440">
    <property type="entry name" value="TetR_N"/>
    <property type="match status" value="1"/>
</dbReference>
<protein>
    <submittedName>
        <fullName evidence="6">TetR family transcriptional regulator</fullName>
    </submittedName>
</protein>
<dbReference type="InterPro" id="IPR054156">
    <property type="entry name" value="YxaF_TetR_C"/>
</dbReference>
<dbReference type="Gene3D" id="1.10.10.60">
    <property type="entry name" value="Homeodomain-like"/>
    <property type="match status" value="1"/>
</dbReference>
<dbReference type="SUPFAM" id="SSF48498">
    <property type="entry name" value="Tetracyclin repressor-like, C-terminal domain"/>
    <property type="match status" value="1"/>
</dbReference>
<dbReference type="InterPro" id="IPR036271">
    <property type="entry name" value="Tet_transcr_reg_TetR-rel_C_sf"/>
</dbReference>
<dbReference type="PROSITE" id="PS50977">
    <property type="entry name" value="HTH_TETR_2"/>
    <property type="match status" value="1"/>
</dbReference>
<evidence type="ECO:0000313" key="7">
    <source>
        <dbReference type="Proteomes" id="UP000632154"/>
    </source>
</evidence>
<evidence type="ECO:0000256" key="2">
    <source>
        <dbReference type="ARBA" id="ARBA00023125"/>
    </source>
</evidence>
<dbReference type="SUPFAM" id="SSF46689">
    <property type="entry name" value="Homeodomain-like"/>
    <property type="match status" value="1"/>
</dbReference>
<evidence type="ECO:0000256" key="3">
    <source>
        <dbReference type="ARBA" id="ARBA00023163"/>
    </source>
</evidence>
<keyword evidence="1" id="KW-0805">Transcription regulation</keyword>
<evidence type="ECO:0000313" key="6">
    <source>
        <dbReference type="EMBL" id="GHF97239.1"/>
    </source>
</evidence>
<comment type="caution">
    <text evidence="6">The sequence shown here is derived from an EMBL/GenBank/DDBJ whole genome shotgun (WGS) entry which is preliminary data.</text>
</comment>
<keyword evidence="2 4" id="KW-0238">DNA-binding</keyword>
<dbReference type="InterPro" id="IPR001647">
    <property type="entry name" value="HTH_TetR"/>
</dbReference>
<dbReference type="PRINTS" id="PR00455">
    <property type="entry name" value="HTHTETR"/>
</dbReference>
<sequence length="197" mass="21204">MREYKGTQRAAEKQAARERIVEAAARAIRRSGYGGPSVSEIMKEAGLTHGTFYAHFPSREALLAAAADRAGTETVAWSSRVAASVPPQQAAAAMIQSYLSGEHLKDIEHGCPIAALGSEMPRQAPEVRQAATARIREMIEVVAHQMPERTQAEARQKALSTVSAMVGSLILARAVNDPALCEEIREAALEAFTPKIK</sequence>
<evidence type="ECO:0000256" key="4">
    <source>
        <dbReference type="PROSITE-ProRule" id="PRU00335"/>
    </source>
</evidence>
<evidence type="ECO:0000259" key="5">
    <source>
        <dbReference type="PROSITE" id="PS50977"/>
    </source>
</evidence>
<dbReference type="EMBL" id="BNAL01000005">
    <property type="protein sequence ID" value="GHF97239.1"/>
    <property type="molecule type" value="Genomic_DNA"/>
</dbReference>
<dbReference type="InterPro" id="IPR009057">
    <property type="entry name" value="Homeodomain-like_sf"/>
</dbReference>